<sequence>MAEKGHTSSITSVTEYDSSVGSESDTTESSLSNLTSSVLSSTDTDDKVTPLIGGISILAAAHDKNRTYQNGGHALLLSGTEKMQQCERDCVSQMTMKMKHYLKDRHLHNYDLHCPLSRPNAHHSANCDDNMGMTDKENKLSTDFSDTSSIAVAEDKAIGCLNAPKEEKLVRKGKINDVRDLGKKNSSESPADVQSWEPDMSSSTWYTAQCFDRYWCHYRFVMAWYQAHMDAVQKLHRDMSTWWCKGDSWIRESHGNNNIGSHVGQHVSPHSRGQGNNSVRHNQRARRAGSRRLANARQRAASRTSANCMNGVNRTNSSVLGDEGSLRNRSVHRGRPSVAGERKPEKQEEDGKEEMEMEMEITEEMMDFFKTSLKHRMERDLAKNGASREDGSPEIRMNIEDAISGQAAPTSAPPQERPGARRAQEMKQLYGAGAPMIHGMETALQMTFDRIQDKFQPKLWPNMPLKIIFG</sequence>
<dbReference type="PANTHER" id="PTHR16238:SF7">
    <property type="entry name" value="GEM-ASSOCIATED PROTEIN 8"/>
    <property type="match status" value="1"/>
</dbReference>
<gene>
    <name evidence="2" type="ORF">PoB_000113000</name>
</gene>
<organism evidence="2 3">
    <name type="scientific">Plakobranchus ocellatus</name>
    <dbReference type="NCBI Taxonomy" id="259542"/>
    <lineage>
        <taxon>Eukaryota</taxon>
        <taxon>Metazoa</taxon>
        <taxon>Spiralia</taxon>
        <taxon>Lophotrochozoa</taxon>
        <taxon>Mollusca</taxon>
        <taxon>Gastropoda</taxon>
        <taxon>Heterobranchia</taxon>
        <taxon>Euthyneura</taxon>
        <taxon>Panpulmonata</taxon>
        <taxon>Sacoglossa</taxon>
        <taxon>Placobranchoidea</taxon>
        <taxon>Plakobranchidae</taxon>
        <taxon>Plakobranchus</taxon>
    </lineage>
</organism>
<evidence type="ECO:0000256" key="1">
    <source>
        <dbReference type="SAM" id="MobiDB-lite"/>
    </source>
</evidence>
<feature type="compositionally biased region" description="Polar residues" evidence="1">
    <location>
        <begin position="301"/>
        <end position="319"/>
    </location>
</feature>
<accession>A0AAV3XVI7</accession>
<dbReference type="InterPro" id="IPR034754">
    <property type="entry name" value="GEMIN8"/>
</dbReference>
<feature type="region of interest" description="Disordered" evidence="1">
    <location>
        <begin position="1"/>
        <end position="45"/>
    </location>
</feature>
<dbReference type="EMBL" id="BLXT01000154">
    <property type="protein sequence ID" value="GFN74624.1"/>
    <property type="molecule type" value="Genomic_DNA"/>
</dbReference>
<dbReference type="GO" id="GO:0000387">
    <property type="term" value="P:spliceosomal snRNP assembly"/>
    <property type="evidence" value="ECO:0007669"/>
    <property type="project" value="InterPro"/>
</dbReference>
<feature type="compositionally biased region" description="Low complexity" evidence="1">
    <location>
        <begin position="22"/>
        <end position="42"/>
    </location>
</feature>
<dbReference type="Proteomes" id="UP000735302">
    <property type="component" value="Unassembled WGS sequence"/>
</dbReference>
<feature type="region of interest" description="Disordered" evidence="1">
    <location>
        <begin position="255"/>
        <end position="353"/>
    </location>
</feature>
<feature type="compositionally biased region" description="Polar residues" evidence="1">
    <location>
        <begin position="271"/>
        <end position="280"/>
    </location>
</feature>
<dbReference type="AlphaFoldDB" id="A0AAV3XVI7"/>
<proteinExistence type="predicted"/>
<evidence type="ECO:0000313" key="2">
    <source>
        <dbReference type="EMBL" id="GFN74624.1"/>
    </source>
</evidence>
<feature type="compositionally biased region" description="Basic residues" evidence="1">
    <location>
        <begin position="281"/>
        <end position="290"/>
    </location>
</feature>
<protein>
    <submittedName>
        <fullName evidence="2">Gem-associated protein 8-like</fullName>
    </submittedName>
</protein>
<comment type="caution">
    <text evidence="2">The sequence shown here is derived from an EMBL/GenBank/DDBJ whole genome shotgun (WGS) entry which is preliminary data.</text>
</comment>
<keyword evidence="3" id="KW-1185">Reference proteome</keyword>
<dbReference type="GO" id="GO:0032797">
    <property type="term" value="C:SMN complex"/>
    <property type="evidence" value="ECO:0007669"/>
    <property type="project" value="InterPro"/>
</dbReference>
<evidence type="ECO:0000313" key="3">
    <source>
        <dbReference type="Proteomes" id="UP000735302"/>
    </source>
</evidence>
<reference evidence="2 3" key="1">
    <citation type="journal article" date="2021" name="Elife">
        <title>Chloroplast acquisition without the gene transfer in kleptoplastic sea slugs, Plakobranchus ocellatus.</title>
        <authorList>
            <person name="Maeda T."/>
            <person name="Takahashi S."/>
            <person name="Yoshida T."/>
            <person name="Shimamura S."/>
            <person name="Takaki Y."/>
            <person name="Nagai Y."/>
            <person name="Toyoda A."/>
            <person name="Suzuki Y."/>
            <person name="Arimoto A."/>
            <person name="Ishii H."/>
            <person name="Satoh N."/>
            <person name="Nishiyama T."/>
            <person name="Hasebe M."/>
            <person name="Maruyama T."/>
            <person name="Minagawa J."/>
            <person name="Obokata J."/>
            <person name="Shigenobu S."/>
        </authorList>
    </citation>
    <scope>NUCLEOTIDE SEQUENCE [LARGE SCALE GENOMIC DNA]</scope>
</reference>
<feature type="compositionally biased region" description="Polar residues" evidence="1">
    <location>
        <begin position="7"/>
        <end position="21"/>
    </location>
</feature>
<dbReference type="Pfam" id="PF15348">
    <property type="entry name" value="GEMIN8"/>
    <property type="match status" value="1"/>
</dbReference>
<name>A0AAV3XVI7_9GAST</name>
<dbReference type="PANTHER" id="PTHR16238">
    <property type="entry name" value="GEM-ASSOCIATED PROTEIN 8"/>
    <property type="match status" value="1"/>
</dbReference>